<evidence type="ECO:0000313" key="3">
    <source>
        <dbReference type="Proteomes" id="UP001339911"/>
    </source>
</evidence>
<dbReference type="EMBL" id="JAZGQL010000033">
    <property type="protein sequence ID" value="MEE6311275.1"/>
    <property type="molecule type" value="Genomic_DNA"/>
</dbReference>
<name>A0ABU7SMT3_9ACTN</name>
<feature type="chain" id="PRO_5045293852" evidence="1">
    <location>
        <begin position="29"/>
        <end position="306"/>
    </location>
</feature>
<feature type="signal peptide" evidence="1">
    <location>
        <begin position="1"/>
        <end position="28"/>
    </location>
</feature>
<reference evidence="2 3" key="1">
    <citation type="submission" date="2024-01" db="EMBL/GenBank/DDBJ databases">
        <title>Genome insights into Plantactinospora veratri sp. nov.</title>
        <authorList>
            <person name="Wang L."/>
        </authorList>
    </citation>
    <scope>NUCLEOTIDE SEQUENCE [LARGE SCALE GENOMIC DNA]</scope>
    <source>
        <strain evidence="2 3">NEAU-FHS4</strain>
    </source>
</reference>
<keyword evidence="3" id="KW-1185">Reference proteome</keyword>
<evidence type="ECO:0000313" key="2">
    <source>
        <dbReference type="EMBL" id="MEE6311275.1"/>
    </source>
</evidence>
<organism evidence="2 3">
    <name type="scientific">Plantactinospora veratri</name>
    <dbReference type="NCBI Taxonomy" id="1436122"/>
    <lineage>
        <taxon>Bacteria</taxon>
        <taxon>Bacillati</taxon>
        <taxon>Actinomycetota</taxon>
        <taxon>Actinomycetes</taxon>
        <taxon>Micromonosporales</taxon>
        <taxon>Micromonosporaceae</taxon>
        <taxon>Plantactinospora</taxon>
    </lineage>
</organism>
<gene>
    <name evidence="2" type="ORF">V1634_31045</name>
</gene>
<evidence type="ECO:0000256" key="1">
    <source>
        <dbReference type="SAM" id="SignalP"/>
    </source>
</evidence>
<comment type="caution">
    <text evidence="2">The sequence shown here is derived from an EMBL/GenBank/DDBJ whole genome shotgun (WGS) entry which is preliminary data.</text>
</comment>
<protein>
    <submittedName>
        <fullName evidence="2">Uncharacterized protein</fullName>
    </submittedName>
</protein>
<dbReference type="RefSeq" id="WP_331211276.1">
    <property type="nucleotide sequence ID" value="NZ_JAZGQL010000033.1"/>
</dbReference>
<dbReference type="Proteomes" id="UP001339911">
    <property type="component" value="Unassembled WGS sequence"/>
</dbReference>
<accession>A0ABU7SMT3</accession>
<sequence>MRLAFLRGTTATLLLVSSVVLPATRAGAATAGPYVDISPPAVVGAGLNPTDLPVQVVNTGGTAHFSIRLRLTVTPVAGSAVRPLASTLVLTHQFGSQYRQLSYETRGDSLVATTPELSGVDAGGTATVRLQVSTRPTSSAPHVDDVTVRVTTEALDDYGTTFATDPEPDRMTMVEPRAELTGWPDRLPVGAPAVVTMTLTNTTPLPYPLLRPGLALYRSGNEQVIVERLDGGQWTQVSGPSSGYYWWYADGYPSLQPGQTYTATLRVTFTDDSAAGEQGFVYHLGYTYFGTPVTVAGQPYTIAARD</sequence>
<keyword evidence="1" id="KW-0732">Signal</keyword>
<proteinExistence type="predicted"/>